<comment type="caution">
    <text evidence="1">The sequence shown here is derived from an EMBL/GenBank/DDBJ whole genome shotgun (WGS) entry which is preliminary data.</text>
</comment>
<evidence type="ECO:0000313" key="1">
    <source>
        <dbReference type="EMBL" id="RCJ31029.1"/>
    </source>
</evidence>
<dbReference type="AlphaFoldDB" id="A0A367R4B3"/>
<sequence>MLQIVRQIKQRSKVKLKRKDITYELWRLDDAEFRKLRQKSLPIKDDYMFYMHLYLSERENKNKLNLAELYVCLRHLFGDSSDWIDDWKGTFSFPVLLVLEKAQGRFFYLINIYDDRGTLYISFYRVLEAEVEGYDTQILREPFEIEFSRQEINYFISYFYGYLEGCFQSKRFLIPSEQFFKKIGSESILYGYKDEHYFEEKYQSQSEYLAAIESLESIGISSITSQNVNNILQTITSEII</sequence>
<dbReference type="Proteomes" id="UP000252085">
    <property type="component" value="Unassembled WGS sequence"/>
</dbReference>
<reference evidence="1 2" key="1">
    <citation type="submission" date="2016-04" db="EMBL/GenBank/DDBJ databases">
        <authorList>
            <person name="Evans L.H."/>
            <person name="Alamgir A."/>
            <person name="Owens N."/>
            <person name="Weber N.D."/>
            <person name="Virtaneva K."/>
            <person name="Barbian K."/>
            <person name="Babar A."/>
            <person name="Rosenke K."/>
        </authorList>
    </citation>
    <scope>NUCLEOTIDE SEQUENCE [LARGE SCALE GENOMIC DNA]</scope>
    <source>
        <strain evidence="1">NIES-2108</strain>
    </source>
</reference>
<proteinExistence type="predicted"/>
<name>A0A367R4B3_NOSPU</name>
<protein>
    <submittedName>
        <fullName evidence="1">Uncharacterized protein</fullName>
    </submittedName>
</protein>
<accession>A0A367R4B3</accession>
<dbReference type="EMBL" id="LXQE01000179">
    <property type="protein sequence ID" value="RCJ31029.1"/>
    <property type="molecule type" value="Genomic_DNA"/>
</dbReference>
<organism evidence="1 2">
    <name type="scientific">Nostoc punctiforme NIES-2108</name>
    <dbReference type="NCBI Taxonomy" id="1356359"/>
    <lineage>
        <taxon>Bacteria</taxon>
        <taxon>Bacillati</taxon>
        <taxon>Cyanobacteriota</taxon>
        <taxon>Cyanophyceae</taxon>
        <taxon>Nostocales</taxon>
        <taxon>Nostocaceae</taxon>
        <taxon>Nostoc</taxon>
    </lineage>
</organism>
<evidence type="ECO:0000313" key="2">
    <source>
        <dbReference type="Proteomes" id="UP000252085"/>
    </source>
</evidence>
<gene>
    <name evidence="1" type="ORF">A6769_31710</name>
</gene>